<accession>A0A7X5V3T0</accession>
<sequence>MTPSRKALREATANAHDRVDAAFADFDLADREGYARFLAAHADVVWPLEAELPGERVIADWEERKRGHLLSEDLAFLRSAFRHPREGGDPEPQAMSSIALDPRLRGDDGSWDAPVIAGTLYVLEGSRLGGKFLARRLPAGFPRAYLDADQRAEKWQQLLRVIDGLLREPLALDAALAAALATFTAFERSAEKWRRAEIGQ</sequence>
<dbReference type="EMBL" id="JAASQV010000007">
    <property type="protein sequence ID" value="NIJ67387.1"/>
    <property type="molecule type" value="Genomic_DNA"/>
</dbReference>
<dbReference type="AlphaFoldDB" id="A0A7X5V3T0"/>
<evidence type="ECO:0000313" key="2">
    <source>
        <dbReference type="Proteomes" id="UP000564677"/>
    </source>
</evidence>
<reference evidence="1 2" key="1">
    <citation type="submission" date="2020-03" db="EMBL/GenBank/DDBJ databases">
        <title>Genomic Encyclopedia of Type Strains, Phase IV (KMG-IV): sequencing the most valuable type-strain genomes for metagenomic binning, comparative biology and taxonomic classification.</title>
        <authorList>
            <person name="Goeker M."/>
        </authorList>
    </citation>
    <scope>NUCLEOTIDE SEQUENCE [LARGE SCALE GENOMIC DNA]</scope>
    <source>
        <strain evidence="1 2">DSM 4733</strain>
    </source>
</reference>
<dbReference type="InterPro" id="IPR016053">
    <property type="entry name" value="Haem_Oase-like"/>
</dbReference>
<organism evidence="1 2">
    <name type="scientific">Sphingomonas leidyi</name>
    <dbReference type="NCBI Taxonomy" id="68569"/>
    <lineage>
        <taxon>Bacteria</taxon>
        <taxon>Pseudomonadati</taxon>
        <taxon>Pseudomonadota</taxon>
        <taxon>Alphaproteobacteria</taxon>
        <taxon>Sphingomonadales</taxon>
        <taxon>Sphingomonadaceae</taxon>
        <taxon>Sphingomonas</taxon>
    </lineage>
</organism>
<dbReference type="SUPFAM" id="SSF48613">
    <property type="entry name" value="Heme oxygenase-like"/>
    <property type="match status" value="1"/>
</dbReference>
<evidence type="ECO:0000313" key="1">
    <source>
        <dbReference type="EMBL" id="NIJ67387.1"/>
    </source>
</evidence>
<protein>
    <submittedName>
        <fullName evidence="1">Heme oxygenase</fullName>
    </submittedName>
</protein>
<dbReference type="InterPro" id="IPR016084">
    <property type="entry name" value="Haem_Oase-like_multi-hlx"/>
</dbReference>
<dbReference type="Pfam" id="PF01126">
    <property type="entry name" value="Heme_oxygenase"/>
    <property type="match status" value="1"/>
</dbReference>
<dbReference type="Gene3D" id="1.20.910.10">
    <property type="entry name" value="Heme oxygenase-like"/>
    <property type="match status" value="1"/>
</dbReference>
<dbReference type="RefSeq" id="WP_243857714.1">
    <property type="nucleotide sequence ID" value="NZ_JAASQV010000007.1"/>
</dbReference>
<dbReference type="GO" id="GO:0004392">
    <property type="term" value="F:heme oxygenase (decyclizing) activity"/>
    <property type="evidence" value="ECO:0007669"/>
    <property type="project" value="InterPro"/>
</dbReference>
<dbReference type="CDD" id="cd19166">
    <property type="entry name" value="HemeO-bac"/>
    <property type="match status" value="1"/>
</dbReference>
<keyword evidence="2" id="KW-1185">Reference proteome</keyword>
<dbReference type="Proteomes" id="UP000564677">
    <property type="component" value="Unassembled WGS sequence"/>
</dbReference>
<proteinExistence type="predicted"/>
<gene>
    <name evidence="1" type="ORF">FHR20_004371</name>
</gene>
<comment type="caution">
    <text evidence="1">The sequence shown here is derived from an EMBL/GenBank/DDBJ whole genome shotgun (WGS) entry which is preliminary data.</text>
</comment>
<dbReference type="GO" id="GO:0006788">
    <property type="term" value="P:heme oxidation"/>
    <property type="evidence" value="ECO:0007669"/>
    <property type="project" value="InterPro"/>
</dbReference>
<name>A0A7X5V3T0_9SPHN</name>